<evidence type="ECO:0000256" key="1">
    <source>
        <dbReference type="SAM" id="MobiDB-lite"/>
    </source>
</evidence>
<name>A0A315VY13_GAMAF</name>
<dbReference type="Proteomes" id="UP000250572">
    <property type="component" value="Unassembled WGS sequence"/>
</dbReference>
<dbReference type="AlphaFoldDB" id="A0A315VY13"/>
<reference evidence="2 3" key="1">
    <citation type="journal article" date="2018" name="G3 (Bethesda)">
        <title>A High-Quality Reference Genome for the Invasive Mosquitofish Gambusia affinis Using a Chicago Library.</title>
        <authorList>
            <person name="Hoffberg S.L."/>
            <person name="Troendle N.J."/>
            <person name="Glenn T.C."/>
            <person name="Mahmud O."/>
            <person name="Louha S."/>
            <person name="Chalopin D."/>
            <person name="Bennetzen J.L."/>
            <person name="Mauricio R."/>
        </authorList>
    </citation>
    <scope>NUCLEOTIDE SEQUENCE [LARGE SCALE GENOMIC DNA]</scope>
    <source>
        <strain evidence="2">NE01/NJP1002.9</strain>
        <tissue evidence="2">Muscle</tissue>
    </source>
</reference>
<comment type="caution">
    <text evidence="2">The sequence shown here is derived from an EMBL/GenBank/DDBJ whole genome shotgun (WGS) entry which is preliminary data.</text>
</comment>
<organism evidence="2 3">
    <name type="scientific">Gambusia affinis</name>
    <name type="common">Western mosquitofish</name>
    <name type="synonym">Heterandria affinis</name>
    <dbReference type="NCBI Taxonomy" id="33528"/>
    <lineage>
        <taxon>Eukaryota</taxon>
        <taxon>Metazoa</taxon>
        <taxon>Chordata</taxon>
        <taxon>Craniata</taxon>
        <taxon>Vertebrata</taxon>
        <taxon>Euteleostomi</taxon>
        <taxon>Actinopterygii</taxon>
        <taxon>Neopterygii</taxon>
        <taxon>Teleostei</taxon>
        <taxon>Neoteleostei</taxon>
        <taxon>Acanthomorphata</taxon>
        <taxon>Ovalentaria</taxon>
        <taxon>Atherinomorphae</taxon>
        <taxon>Cyprinodontiformes</taxon>
        <taxon>Poeciliidae</taxon>
        <taxon>Poeciliinae</taxon>
        <taxon>Gambusia</taxon>
    </lineage>
</organism>
<accession>A0A315VY13</accession>
<evidence type="ECO:0000313" key="3">
    <source>
        <dbReference type="Proteomes" id="UP000250572"/>
    </source>
</evidence>
<dbReference type="EMBL" id="NHOQ01000823">
    <property type="protein sequence ID" value="PWA28512.1"/>
    <property type="molecule type" value="Genomic_DNA"/>
</dbReference>
<keyword evidence="3" id="KW-1185">Reference proteome</keyword>
<protein>
    <submittedName>
        <fullName evidence="2">Uncharacterized protein</fullName>
    </submittedName>
</protein>
<gene>
    <name evidence="2" type="ORF">CCH79_00017990</name>
</gene>
<sequence length="240" mass="27020">MHESSVTVTTRTGLVPLLPVSHRLLINNRFTAAGIQHLAEALASNSKLKEIWQHREGVEAIVLFKDYPSNYNDMAVQQRHISKLQDTGPRGLEFDTPALESQKKQKRQPALLQAGCSSSFGRFTQTEDFDPSPEPSPAGTVQSNSLVQNMKASQLTGWSEGSCGRDHKELEEVLTSSHFVPSFCHLEQSVERRVMTETQIRKRRSFSCPAVLTRSSPFQAEIFLHGSRSREIENQQKQQF</sequence>
<feature type="region of interest" description="Disordered" evidence="1">
    <location>
        <begin position="123"/>
        <end position="142"/>
    </location>
</feature>
<proteinExistence type="predicted"/>
<evidence type="ECO:0000313" key="2">
    <source>
        <dbReference type="EMBL" id="PWA28512.1"/>
    </source>
</evidence>